<name>C3NB97_SACI7</name>
<dbReference type="EMBL" id="CP001403">
    <property type="protein sequence ID" value="ACP44882.1"/>
    <property type="molecule type" value="Genomic_DNA"/>
</dbReference>
<reference evidence="1 2" key="1">
    <citation type="journal article" date="2009" name="Proc. Natl. Acad. Sci. U.S.A.">
        <title>Biogeography of the Sulfolobus islandicus pan-genome.</title>
        <authorList>
            <person name="Reno M.L."/>
            <person name="Held N.L."/>
            <person name="Fields C.J."/>
            <person name="Burke P.V."/>
            <person name="Whitaker R.J."/>
        </authorList>
    </citation>
    <scope>NUCLEOTIDE SEQUENCE [LARGE SCALE GENOMIC DNA]</scope>
    <source>
        <strain evidence="2">Y.G.57.14 / Yellowstone #1</strain>
    </source>
</reference>
<accession>C3NB97</accession>
<dbReference type="Proteomes" id="UP000002308">
    <property type="component" value="Chromosome"/>
</dbReference>
<protein>
    <submittedName>
        <fullName evidence="1">Uncharacterized protein</fullName>
    </submittedName>
</protein>
<evidence type="ECO:0000313" key="1">
    <source>
        <dbReference type="EMBL" id="ACP44882.1"/>
    </source>
</evidence>
<dbReference type="HOGENOM" id="CLU_3323165_0_0_2"/>
<dbReference type="AlphaFoldDB" id="C3NB97"/>
<proteinExistence type="predicted"/>
<sequence length="38" mass="4561">MPFEFEELGLGVFLIKPKYFQIIGDILRKYLRSLILKM</sequence>
<organism evidence="1 2">
    <name type="scientific">Saccharolobus islandicus (strain Y.G.57.14 / Yellowstone #1)</name>
    <name type="common">Sulfolobus islandicus</name>
    <dbReference type="NCBI Taxonomy" id="439386"/>
    <lineage>
        <taxon>Archaea</taxon>
        <taxon>Thermoproteota</taxon>
        <taxon>Thermoprotei</taxon>
        <taxon>Sulfolobales</taxon>
        <taxon>Sulfolobaceae</taxon>
        <taxon>Saccharolobus</taxon>
    </lineage>
</organism>
<evidence type="ECO:0000313" key="2">
    <source>
        <dbReference type="Proteomes" id="UP000002308"/>
    </source>
</evidence>
<dbReference type="KEGG" id="siy:YG5714_0587"/>
<gene>
    <name evidence="1" type="ordered locus">YG5714_0587</name>
</gene>